<organism evidence="2">
    <name type="scientific">uncultured Solirubrobacteraceae bacterium</name>
    <dbReference type="NCBI Taxonomy" id="1162706"/>
    <lineage>
        <taxon>Bacteria</taxon>
        <taxon>Bacillati</taxon>
        <taxon>Actinomycetota</taxon>
        <taxon>Thermoleophilia</taxon>
        <taxon>Solirubrobacterales</taxon>
        <taxon>Solirubrobacteraceae</taxon>
        <taxon>environmental samples</taxon>
    </lineage>
</organism>
<evidence type="ECO:0000313" key="2">
    <source>
        <dbReference type="EMBL" id="CAA9528538.1"/>
    </source>
</evidence>
<protein>
    <submittedName>
        <fullName evidence="2">Uncharacterized protein</fullName>
    </submittedName>
</protein>
<name>A0A6J4TQ59_9ACTN</name>
<sequence>GALVHRRGRRRPRDRRLHEHRERGRRL</sequence>
<dbReference type="EMBL" id="CADCVO010000608">
    <property type="protein sequence ID" value="CAA9528538.1"/>
    <property type="molecule type" value="Genomic_DNA"/>
</dbReference>
<dbReference type="AlphaFoldDB" id="A0A6J4TQ59"/>
<feature type="non-terminal residue" evidence="2">
    <location>
        <position position="27"/>
    </location>
</feature>
<accession>A0A6J4TQ59</accession>
<reference evidence="2" key="1">
    <citation type="submission" date="2020-02" db="EMBL/GenBank/DDBJ databases">
        <authorList>
            <person name="Meier V. D."/>
        </authorList>
    </citation>
    <scope>NUCLEOTIDE SEQUENCE</scope>
    <source>
        <strain evidence="2">AVDCRST_MAG13</strain>
    </source>
</reference>
<proteinExistence type="predicted"/>
<evidence type="ECO:0000256" key="1">
    <source>
        <dbReference type="SAM" id="MobiDB-lite"/>
    </source>
</evidence>
<feature type="compositionally biased region" description="Basic residues" evidence="1">
    <location>
        <begin position="1"/>
        <end position="15"/>
    </location>
</feature>
<feature type="compositionally biased region" description="Basic and acidic residues" evidence="1">
    <location>
        <begin position="16"/>
        <end position="27"/>
    </location>
</feature>
<feature type="non-terminal residue" evidence="2">
    <location>
        <position position="1"/>
    </location>
</feature>
<feature type="region of interest" description="Disordered" evidence="1">
    <location>
        <begin position="1"/>
        <end position="27"/>
    </location>
</feature>
<gene>
    <name evidence="2" type="ORF">AVDCRST_MAG13-3956</name>
</gene>